<evidence type="ECO:0000259" key="4">
    <source>
        <dbReference type="Pfam" id="PF17482"/>
    </source>
</evidence>
<dbReference type="Pfam" id="PF04984">
    <property type="entry name" value="Phage_sheath_1"/>
    <property type="match status" value="1"/>
</dbReference>
<sequence>MPNYLAPDVYVEEVPGGPRPIEAVGTSTAAFIGAAPDADALTQGIRAVTNWSEFQRLYAAQGQAGTDLSQAVFGFFQNGGQRCYVVNTGPARDLGAALNLVAQRDDVAIVAAPGFTDAASYDALLTHCETLGDRVAILDAPRDVPDVMALTRVARPVPAVRAGADTSTREGAERDGPGRPPPGELDGLRPRQSDNGYGALYFPWLRVRDPGNPAELIDVPPSGHMAGIWARTDAMRGVHKAPANEAVRGALDLSYHLTRAEQEQLNSHGVNCVRFFSSEGVRVWGARTVAASASEFRYLNVRRLFNMIKESIALSTRWIVFEPNDETLWKSIRRDVNAFLLRLWRDGALMGRTPQEAFFVKCDRETNPPEVIDAGQVVTLIGVAPVKPAEFIVFRLSQMDQRSDTQGPGE</sequence>
<evidence type="ECO:0000313" key="5">
    <source>
        <dbReference type="EMBL" id="MFC3831614.1"/>
    </source>
</evidence>
<accession>A0ABV7Z3G4</accession>
<protein>
    <submittedName>
        <fullName evidence="5">Phage tail sheath family protein</fullName>
    </submittedName>
</protein>
<keyword evidence="6" id="KW-1185">Reference proteome</keyword>
<reference evidence="6" key="1">
    <citation type="journal article" date="2019" name="Int. J. Syst. Evol. Microbiol.">
        <title>The Global Catalogue of Microorganisms (GCM) 10K type strain sequencing project: providing services to taxonomists for standard genome sequencing and annotation.</title>
        <authorList>
            <consortium name="The Broad Institute Genomics Platform"/>
            <consortium name="The Broad Institute Genome Sequencing Center for Infectious Disease"/>
            <person name="Wu L."/>
            <person name="Ma J."/>
        </authorList>
    </citation>
    <scope>NUCLEOTIDE SEQUENCE [LARGE SCALE GENOMIC DNA]</scope>
    <source>
        <strain evidence="6">CCTCC AB 2017081</strain>
    </source>
</reference>
<dbReference type="PANTHER" id="PTHR35861">
    <property type="match status" value="1"/>
</dbReference>
<comment type="caution">
    <text evidence="5">The sequence shown here is derived from an EMBL/GenBank/DDBJ whole genome shotgun (WGS) entry which is preliminary data.</text>
</comment>
<dbReference type="RefSeq" id="WP_322473714.1">
    <property type="nucleotide sequence ID" value="NZ_JBHRZG010000002.1"/>
</dbReference>
<evidence type="ECO:0000313" key="6">
    <source>
        <dbReference type="Proteomes" id="UP001595803"/>
    </source>
</evidence>
<feature type="domain" description="Tail sheath protein subtilisin-like" evidence="3">
    <location>
        <begin position="195"/>
        <end position="288"/>
    </location>
</feature>
<dbReference type="PANTHER" id="PTHR35861:SF1">
    <property type="entry name" value="PHAGE TAIL SHEATH PROTEIN"/>
    <property type="match status" value="1"/>
</dbReference>
<dbReference type="InterPro" id="IPR052042">
    <property type="entry name" value="Tail_sheath_structural"/>
</dbReference>
<feature type="region of interest" description="Disordered" evidence="2">
    <location>
        <begin position="159"/>
        <end position="191"/>
    </location>
</feature>
<proteinExistence type="inferred from homology"/>
<dbReference type="Gene3D" id="3.40.50.11780">
    <property type="match status" value="1"/>
</dbReference>
<feature type="compositionally biased region" description="Basic and acidic residues" evidence="2">
    <location>
        <begin position="167"/>
        <end position="177"/>
    </location>
</feature>
<dbReference type="EMBL" id="JBHRZG010000002">
    <property type="protein sequence ID" value="MFC3831614.1"/>
    <property type="molecule type" value="Genomic_DNA"/>
</dbReference>
<evidence type="ECO:0000256" key="2">
    <source>
        <dbReference type="SAM" id="MobiDB-lite"/>
    </source>
</evidence>
<organism evidence="5 6">
    <name type="scientific">Deinococcus rufus</name>
    <dbReference type="NCBI Taxonomy" id="2136097"/>
    <lineage>
        <taxon>Bacteria</taxon>
        <taxon>Thermotogati</taxon>
        <taxon>Deinococcota</taxon>
        <taxon>Deinococci</taxon>
        <taxon>Deinococcales</taxon>
        <taxon>Deinococcaceae</taxon>
        <taxon>Deinococcus</taxon>
    </lineage>
</organism>
<name>A0ABV7Z3G4_9DEIO</name>
<dbReference type="InterPro" id="IPR020287">
    <property type="entry name" value="Tail_sheath_C"/>
</dbReference>
<comment type="similarity">
    <text evidence="1">Belongs to the myoviridae tail sheath protein family.</text>
</comment>
<dbReference type="Proteomes" id="UP001595803">
    <property type="component" value="Unassembled WGS sequence"/>
</dbReference>
<dbReference type="InterPro" id="IPR035089">
    <property type="entry name" value="Phage_sheath_subtilisin"/>
</dbReference>
<feature type="domain" description="Tail sheath protein C-terminal" evidence="4">
    <location>
        <begin position="294"/>
        <end position="396"/>
    </location>
</feature>
<gene>
    <name evidence="5" type="ORF">ACFOSB_01910</name>
</gene>
<dbReference type="Pfam" id="PF17482">
    <property type="entry name" value="Phage_sheath_1C"/>
    <property type="match status" value="1"/>
</dbReference>
<evidence type="ECO:0000256" key="1">
    <source>
        <dbReference type="ARBA" id="ARBA00008005"/>
    </source>
</evidence>
<evidence type="ECO:0000259" key="3">
    <source>
        <dbReference type="Pfam" id="PF04984"/>
    </source>
</evidence>